<dbReference type="Pfam" id="PF05986">
    <property type="entry name" value="ADAMTS_spacer1"/>
    <property type="match status" value="1"/>
</dbReference>
<evidence type="ECO:0000256" key="4">
    <source>
        <dbReference type="ARBA" id="ARBA00022737"/>
    </source>
</evidence>
<keyword evidence="7" id="KW-1185">Reference proteome</keyword>
<evidence type="ECO:0000259" key="5">
    <source>
        <dbReference type="PROSITE" id="PS50900"/>
    </source>
</evidence>
<dbReference type="Gene3D" id="2.60.120.830">
    <property type="match status" value="1"/>
</dbReference>
<dbReference type="GO" id="GO:0004222">
    <property type="term" value="F:metalloendopeptidase activity"/>
    <property type="evidence" value="ECO:0007669"/>
    <property type="project" value="TreeGrafter"/>
</dbReference>
<gene>
    <name evidence="6" type="ORF">ANANG_G00137100</name>
</gene>
<dbReference type="FunFam" id="2.20.100.10:FF:000005">
    <property type="entry name" value="ADAM metallopeptidase with thrombospondin type 1 motif 9"/>
    <property type="match status" value="2"/>
</dbReference>
<dbReference type="PROSITE" id="PS50900">
    <property type="entry name" value="PLAC"/>
    <property type="match status" value="1"/>
</dbReference>
<keyword evidence="2" id="KW-0964">Secreted</keyword>
<proteinExistence type="predicted"/>
<dbReference type="GO" id="GO:0005576">
    <property type="term" value="C:extracellular region"/>
    <property type="evidence" value="ECO:0007669"/>
    <property type="project" value="UniProtKB-SubCell"/>
</dbReference>
<dbReference type="InterPro" id="IPR050439">
    <property type="entry name" value="ADAMTS_ADAMTS-like"/>
</dbReference>
<evidence type="ECO:0000256" key="2">
    <source>
        <dbReference type="ARBA" id="ARBA00022525"/>
    </source>
</evidence>
<evidence type="ECO:0000313" key="7">
    <source>
        <dbReference type="Proteomes" id="UP001044222"/>
    </source>
</evidence>
<keyword evidence="4" id="KW-0677">Repeat</keyword>
<comment type="caution">
    <text evidence="6">The sequence shown here is derived from an EMBL/GenBank/DDBJ whole genome shotgun (WGS) entry which is preliminary data.</text>
</comment>
<organism evidence="6 7">
    <name type="scientific">Anguilla anguilla</name>
    <name type="common">European freshwater eel</name>
    <name type="synonym">Muraena anguilla</name>
    <dbReference type="NCBI Taxonomy" id="7936"/>
    <lineage>
        <taxon>Eukaryota</taxon>
        <taxon>Metazoa</taxon>
        <taxon>Chordata</taxon>
        <taxon>Craniata</taxon>
        <taxon>Vertebrata</taxon>
        <taxon>Euteleostomi</taxon>
        <taxon>Actinopterygii</taxon>
        <taxon>Neopterygii</taxon>
        <taxon>Teleostei</taxon>
        <taxon>Anguilliformes</taxon>
        <taxon>Anguillidae</taxon>
        <taxon>Anguilla</taxon>
    </lineage>
</organism>
<dbReference type="Proteomes" id="UP001044222">
    <property type="component" value="Chromosome 7"/>
</dbReference>
<dbReference type="FunFam" id="2.60.120.830:FF:000001">
    <property type="entry name" value="A disintegrin and metalloproteinase with thrombospondin motifs 1"/>
    <property type="match status" value="1"/>
</dbReference>
<reference evidence="6" key="1">
    <citation type="submission" date="2021-01" db="EMBL/GenBank/DDBJ databases">
        <title>A chromosome-scale assembly of European eel, Anguilla anguilla.</title>
        <authorList>
            <person name="Henkel C."/>
            <person name="Jong-Raadsen S.A."/>
            <person name="Dufour S."/>
            <person name="Weltzien F.-A."/>
            <person name="Palstra A.P."/>
            <person name="Pelster B."/>
            <person name="Spaink H.P."/>
            <person name="Van Den Thillart G.E."/>
            <person name="Jansen H."/>
            <person name="Zahm M."/>
            <person name="Klopp C."/>
            <person name="Cedric C."/>
            <person name="Louis A."/>
            <person name="Berthelot C."/>
            <person name="Parey E."/>
            <person name="Roest Crollius H."/>
            <person name="Montfort J."/>
            <person name="Robinson-Rechavi M."/>
            <person name="Bucao C."/>
            <person name="Bouchez O."/>
            <person name="Gislard M."/>
            <person name="Lluch J."/>
            <person name="Milhes M."/>
            <person name="Lampietro C."/>
            <person name="Lopez Roques C."/>
            <person name="Donnadieu C."/>
            <person name="Braasch I."/>
            <person name="Desvignes T."/>
            <person name="Postlethwait J."/>
            <person name="Bobe J."/>
            <person name="Guiguen Y."/>
            <person name="Dirks R."/>
        </authorList>
    </citation>
    <scope>NUCLEOTIDE SEQUENCE</scope>
    <source>
        <strain evidence="6">Tag_6206</strain>
        <tissue evidence="6">Liver</tissue>
    </source>
</reference>
<feature type="non-terminal residue" evidence="6">
    <location>
        <position position="751"/>
    </location>
</feature>
<dbReference type="InterPro" id="IPR000884">
    <property type="entry name" value="TSP1_rpt"/>
</dbReference>
<dbReference type="EMBL" id="JAFIRN010000007">
    <property type="protein sequence ID" value="KAG5845280.1"/>
    <property type="molecule type" value="Genomic_DNA"/>
</dbReference>
<dbReference type="InterPro" id="IPR010909">
    <property type="entry name" value="PLAC"/>
</dbReference>
<comment type="subcellular location">
    <subcellularLocation>
        <location evidence="1">Secreted</location>
    </subcellularLocation>
</comment>
<evidence type="ECO:0000313" key="6">
    <source>
        <dbReference type="EMBL" id="KAG5845280.1"/>
    </source>
</evidence>
<dbReference type="PANTHER" id="PTHR13723">
    <property type="entry name" value="ADAMTS A DISINTEGRIN AND METALLOPROTEASE WITH THROMBOSPONDIN MOTIFS PROTEASE"/>
    <property type="match status" value="1"/>
</dbReference>
<evidence type="ECO:0000256" key="1">
    <source>
        <dbReference type="ARBA" id="ARBA00004613"/>
    </source>
</evidence>
<dbReference type="InterPro" id="IPR036383">
    <property type="entry name" value="TSP1_rpt_sf"/>
</dbReference>
<keyword evidence="3" id="KW-0732">Signal</keyword>
<feature type="domain" description="PLAC" evidence="5">
    <location>
        <begin position="705"/>
        <end position="742"/>
    </location>
</feature>
<dbReference type="GO" id="GO:0006508">
    <property type="term" value="P:proteolysis"/>
    <property type="evidence" value="ECO:0007669"/>
    <property type="project" value="TreeGrafter"/>
</dbReference>
<dbReference type="GO" id="GO:0030198">
    <property type="term" value="P:extracellular matrix organization"/>
    <property type="evidence" value="ECO:0007669"/>
    <property type="project" value="TreeGrafter"/>
</dbReference>
<dbReference type="AlphaFoldDB" id="A0A9D3RW43"/>
<dbReference type="Gene3D" id="2.20.100.10">
    <property type="entry name" value="Thrombospondin type-1 (TSP1) repeat"/>
    <property type="match status" value="6"/>
</dbReference>
<evidence type="ECO:0000256" key="3">
    <source>
        <dbReference type="ARBA" id="ARBA00022729"/>
    </source>
</evidence>
<dbReference type="SUPFAM" id="SSF82895">
    <property type="entry name" value="TSP-1 type 1 repeat"/>
    <property type="match status" value="6"/>
</dbReference>
<dbReference type="Pfam" id="PF08686">
    <property type="entry name" value="PLAC"/>
    <property type="match status" value="1"/>
</dbReference>
<sequence length="751" mass="81879">CSHTSNILGPTPSPGEKLSLSHTDTLSLHLSLFPSLGLFHSLSPSLPFCLSLSLCLCLTHIHTHTHTSTHVPSHSYTHRFALSQPSLSLSLFLTLSFSFCLSMDSPWKRTVRVALLLALFCLHAAALPRDLVSSSPGQVSECEGHEADACGVCGGDGSSCEVISGTFSRSILSVGYHKILEIPPGAQDIEIQETTKSRNYLALFTGDGTPVINGNWAIDRPGALSSAGTVLTYRRPNEIRSRTGESITAPGPTTQELHVYVIYQQPDPSVHYRYILPRENIPSPQPAPPTHDHLGVTMGLHTVEGNGFTLDSNGNGNSVGGVHPNQVPSDPLPSPTAADAAGTQLHPELLSPYGWRRTGSTLCSATCGSGRRWGVFSCVEQETAVLVPDDLCEHSQPPVQEENCNTQPCPGFWDVGEWSECSKSCGPGAQHRQVLCRRPLGNGSVGTASAWHCRHLEQPETAASCQLKICSEWQIRSDWTSCSVPCGLGRRTRDVKCVDNLGDVVADEECNMRLRPEDARNCDMGPCARSWFLTRWSDRCSAECGGGSRSREVVCLMNHISSLPLDSCGDERPEDLTPCDLGPCQDKPDWYTGTWGQCSSECGIGTQSRSVVCLLHTNGSFEVTEPSDCAHLPRPPETQPCQIKRCGAKWYVTEWSTCSRSCEGGYQVREVHCLADDLTKSNACDPFLMPDDRNECNTQPCLPETDENCKDMYFNCNMVVQASLCVYSYYKTACCASCLRVSWREAGLSIR</sequence>
<dbReference type="Pfam" id="PF19030">
    <property type="entry name" value="TSP1_ADAMTS"/>
    <property type="match status" value="6"/>
</dbReference>
<name>A0A9D3RW43_ANGAN</name>
<accession>A0A9D3RW43</accession>
<dbReference type="SMART" id="SM00209">
    <property type="entry name" value="TSP1"/>
    <property type="match status" value="6"/>
</dbReference>
<dbReference type="InterPro" id="IPR010294">
    <property type="entry name" value="ADAMTS_spacer1"/>
</dbReference>
<dbReference type="PANTHER" id="PTHR13723:SF316">
    <property type="entry name" value="LONELY HEART, ISOFORM A"/>
    <property type="match status" value="1"/>
</dbReference>
<dbReference type="GO" id="GO:0031012">
    <property type="term" value="C:extracellular matrix"/>
    <property type="evidence" value="ECO:0007669"/>
    <property type="project" value="TreeGrafter"/>
</dbReference>
<dbReference type="PROSITE" id="PS50092">
    <property type="entry name" value="TSP1"/>
    <property type="match status" value="6"/>
</dbReference>
<protein>
    <recommendedName>
        <fullName evidence="5">PLAC domain-containing protein</fullName>
    </recommendedName>
</protein>